<gene>
    <name evidence="1" type="ORF">MVAC_05832</name>
</gene>
<evidence type="ECO:0000313" key="2">
    <source>
        <dbReference type="Proteomes" id="UP000006072"/>
    </source>
</evidence>
<dbReference type="EMBL" id="ALQA01000008">
    <property type="protein sequence ID" value="EJZ11539.1"/>
    <property type="molecule type" value="Genomic_DNA"/>
</dbReference>
<accession>K0VKB1</accession>
<organism evidence="1 2">
    <name type="scientific">Mycolicibacterium vaccae ATCC 25954</name>
    <dbReference type="NCBI Taxonomy" id="1194972"/>
    <lineage>
        <taxon>Bacteria</taxon>
        <taxon>Bacillati</taxon>
        <taxon>Actinomycetota</taxon>
        <taxon>Actinomycetes</taxon>
        <taxon>Mycobacteriales</taxon>
        <taxon>Mycobacteriaceae</taxon>
        <taxon>Mycolicibacterium</taxon>
    </lineage>
</organism>
<dbReference type="InterPro" id="IPR023393">
    <property type="entry name" value="START-like_dom_sf"/>
</dbReference>
<dbReference type="Pfam" id="PF10604">
    <property type="entry name" value="Polyketide_cyc2"/>
    <property type="match status" value="1"/>
</dbReference>
<dbReference type="HOGENOM" id="CLU_149789_0_0_11"/>
<dbReference type="PATRIC" id="fig|1194972.3.peg.1182"/>
<dbReference type="InterPro" id="IPR019587">
    <property type="entry name" value="Polyketide_cyclase/dehydratase"/>
</dbReference>
<keyword evidence="2" id="KW-1185">Reference proteome</keyword>
<dbReference type="SUPFAM" id="SSF55961">
    <property type="entry name" value="Bet v1-like"/>
    <property type="match status" value="1"/>
</dbReference>
<protein>
    <submittedName>
        <fullName evidence="1">Carbon monoxide dehydrogenase subunit G</fullName>
    </submittedName>
</protein>
<dbReference type="Proteomes" id="UP000006072">
    <property type="component" value="Unassembled WGS sequence"/>
</dbReference>
<dbReference type="eggNOG" id="COG3427">
    <property type="taxonomic scope" value="Bacteria"/>
</dbReference>
<dbReference type="AlphaFoldDB" id="K0VKB1"/>
<sequence length="145" mass="15945">MTRTFTVTAPPWVVVDYLKDFGHAEQWDPGTRSCQRIDTGPVIEGAFWHNVTKMLGVTAELTYKLEELTDRRVVFVGENQSARTVDAITVDRGGDGSVVTFQADIEMHGSAKLLGPLVKIAFEKRVGGSEKQLATVLNRLARTPG</sequence>
<dbReference type="Gene3D" id="3.30.530.20">
    <property type="match status" value="1"/>
</dbReference>
<comment type="caution">
    <text evidence="1">The sequence shown here is derived from an EMBL/GenBank/DDBJ whole genome shotgun (WGS) entry which is preliminary data.</text>
</comment>
<reference evidence="1 2" key="1">
    <citation type="journal article" date="2012" name="J. Bacteriol.">
        <title>Complete Genome Sequence of Mycobacterium vaccae Type Strain ATCC 25954.</title>
        <authorList>
            <person name="Ho Y.S."/>
            <person name="Adroub S.A."/>
            <person name="Abadi M."/>
            <person name="Al Alwan B."/>
            <person name="Alkhateeb R."/>
            <person name="Gao G."/>
            <person name="Ragab A."/>
            <person name="Ali S."/>
            <person name="van Soolingen D."/>
            <person name="Bitter W."/>
            <person name="Pain A."/>
            <person name="Abdallah A.M."/>
        </authorList>
    </citation>
    <scope>NUCLEOTIDE SEQUENCE [LARGE SCALE GENOMIC DNA]</scope>
    <source>
        <strain evidence="1 2">ATCC 25954</strain>
    </source>
</reference>
<proteinExistence type="predicted"/>
<name>K0VKB1_MYCVA</name>
<evidence type="ECO:0000313" key="1">
    <source>
        <dbReference type="EMBL" id="EJZ11539.1"/>
    </source>
</evidence>